<dbReference type="SUPFAM" id="SSF53474">
    <property type="entry name" value="alpha/beta-Hydrolases"/>
    <property type="match status" value="1"/>
</dbReference>
<accession>A0A8S1ILH3</accession>
<dbReference type="PANTHER" id="PTHR36513:SF1">
    <property type="entry name" value="TRANSMEMBRANE PROTEIN"/>
    <property type="match status" value="1"/>
</dbReference>
<evidence type="ECO:0000256" key="1">
    <source>
        <dbReference type="SAM" id="MobiDB-lite"/>
    </source>
</evidence>
<keyword evidence="2" id="KW-0472">Membrane</keyword>
<keyword evidence="2" id="KW-1133">Transmembrane helix</keyword>
<organism evidence="3 4">
    <name type="scientific">Ostreobium quekettii</name>
    <dbReference type="NCBI Taxonomy" id="121088"/>
    <lineage>
        <taxon>Eukaryota</taxon>
        <taxon>Viridiplantae</taxon>
        <taxon>Chlorophyta</taxon>
        <taxon>core chlorophytes</taxon>
        <taxon>Ulvophyceae</taxon>
        <taxon>TCBD clade</taxon>
        <taxon>Bryopsidales</taxon>
        <taxon>Ostreobineae</taxon>
        <taxon>Ostreobiaceae</taxon>
        <taxon>Ostreobium</taxon>
    </lineage>
</organism>
<sequence>MGRPNREPLLEDAGPRVVLHRDLGDIQPGVDLAATVPYMESRKSIRKYRGAYRPTRPLMTWTLYTCLLLLWGFGTLDYSNKMLTVEFKWNFGASLIGEIPVTGVVTTLMWALSLTLMFYFVRYQVKHRNMAALYITQAAIIAMVYVIVKNWQIGTILKGRESFQSAVLGLYLAIMFVIIIVRYHQVHYLPVWQEKGWPLTAPRLRPTGGQDIQPILLYDYVGKIKSPLHWCAYEYVGTISGLLPRSWVSQYKVIYVGEVDDKQRPHGFGEWWDSHYHGEHLCGLWHEGRPIGPFMSREKGSSSGFLSTRIGYFTHRGDGVEGRWFMPVFVPEGELLYGTASIECSVSGVFFKDYPRISFHGGPVSMGKDADIDGSRIFDWTGVPSPAANDGESPKFDPQDLGQIDGDVKGSPVSRGPGPNSRLSPRTMPGYATSLGSLVGAMERSASIKRDFGDFVRNDSIVVSVDPSRGLVISDYMFVGRDSGPPSVSDLDVRIVRRHSARRAGAVEHRGPPQQGMNKSVSSIHSDWQSTGLDVVGWQPKSISGHYEALLYIPGFNASVHDAVRILGQLMALGNFPTYIKPIVFSWPGGNYFSYLQARFGAAECDRTRDAFIQCLRSLAAHKFRTVHLMTHSCGLRVVTYALSTLEEIIPSPVGLSPPGTLPLKIATITLMNPDFELEDFRLEIGHRLRALCPVVTIYGDKTDGALLFAEIANTLIEFFLPKRVERVKKAMRLNGYVSDASDLEAGGGMGRGAEGEDEEKGRFGVSLPNLKKGSNHGEETLDGFQGIRYFYSVFHSALLSPRGRRKPWTHRLGGWVLRKVKKTKYPHSVGRSPMDITDPITQEPLDMDVIETTYIETNVHAWRHNYFNVNRELVEDLRDLLVTQRRAHQRTSRLEWLGGNVFGFLIAPSHIMNP</sequence>
<dbReference type="OrthoDB" id="544381at2759"/>
<evidence type="ECO:0000313" key="3">
    <source>
        <dbReference type="EMBL" id="CAD7695817.1"/>
    </source>
</evidence>
<dbReference type="Proteomes" id="UP000708148">
    <property type="component" value="Unassembled WGS sequence"/>
</dbReference>
<dbReference type="Pfam" id="PF05990">
    <property type="entry name" value="DUF900"/>
    <property type="match status" value="1"/>
</dbReference>
<dbReference type="InterPro" id="IPR029058">
    <property type="entry name" value="AB_hydrolase_fold"/>
</dbReference>
<name>A0A8S1ILH3_9CHLO</name>
<comment type="caution">
    <text evidence="3">The sequence shown here is derived from an EMBL/GenBank/DDBJ whole genome shotgun (WGS) entry which is preliminary data.</text>
</comment>
<dbReference type="PANTHER" id="PTHR36513">
    <property type="entry name" value="ABC TRANSMEMBRANE TYPE-1 DOMAIN-CONTAINING PROTEIN"/>
    <property type="match status" value="1"/>
</dbReference>
<evidence type="ECO:0000256" key="2">
    <source>
        <dbReference type="SAM" id="Phobius"/>
    </source>
</evidence>
<evidence type="ECO:0000313" key="4">
    <source>
        <dbReference type="Proteomes" id="UP000708148"/>
    </source>
</evidence>
<dbReference type="InterPro" id="IPR010297">
    <property type="entry name" value="DUF900_hydrolase"/>
</dbReference>
<proteinExistence type="predicted"/>
<reference evidence="3" key="1">
    <citation type="submission" date="2020-12" db="EMBL/GenBank/DDBJ databases">
        <authorList>
            <person name="Iha C."/>
        </authorList>
    </citation>
    <scope>NUCLEOTIDE SEQUENCE</scope>
</reference>
<dbReference type="EMBL" id="CAJHUC010000392">
    <property type="protein sequence ID" value="CAD7695817.1"/>
    <property type="molecule type" value="Genomic_DNA"/>
</dbReference>
<gene>
    <name evidence="3" type="ORF">OSTQU699_LOCUS1178</name>
</gene>
<protein>
    <submittedName>
        <fullName evidence="3">Uncharacterized protein</fullName>
    </submittedName>
</protein>
<dbReference type="AlphaFoldDB" id="A0A8S1ILH3"/>
<keyword evidence="4" id="KW-1185">Reference proteome</keyword>
<feature type="transmembrane region" description="Helical" evidence="2">
    <location>
        <begin position="163"/>
        <end position="183"/>
    </location>
</feature>
<feature type="region of interest" description="Disordered" evidence="1">
    <location>
        <begin position="383"/>
        <end position="429"/>
    </location>
</feature>
<feature type="transmembrane region" description="Helical" evidence="2">
    <location>
        <begin position="99"/>
        <end position="120"/>
    </location>
</feature>
<feature type="transmembrane region" description="Helical" evidence="2">
    <location>
        <begin position="58"/>
        <end position="79"/>
    </location>
</feature>
<keyword evidence="2" id="KW-0812">Transmembrane</keyword>
<feature type="region of interest" description="Disordered" evidence="1">
    <location>
        <begin position="502"/>
        <end position="521"/>
    </location>
</feature>